<accession>A0ABQ5DC69</accession>
<dbReference type="Proteomes" id="UP001151760">
    <property type="component" value="Unassembled WGS sequence"/>
</dbReference>
<protein>
    <submittedName>
        <fullName evidence="1">Uncharacterized protein</fullName>
    </submittedName>
</protein>
<evidence type="ECO:0000313" key="1">
    <source>
        <dbReference type="EMBL" id="GJT36589.1"/>
    </source>
</evidence>
<evidence type="ECO:0000313" key="2">
    <source>
        <dbReference type="Proteomes" id="UP001151760"/>
    </source>
</evidence>
<gene>
    <name evidence="1" type="ORF">Tco_0927008</name>
</gene>
<keyword evidence="2" id="KW-1185">Reference proteome</keyword>
<proteinExistence type="predicted"/>
<name>A0ABQ5DC69_9ASTR</name>
<sequence>MRVFSSFHNIKELTASRTPKKVLVREEARHPITKHVNSISLIRIKEEKSVRNNRVVGKNIVEPNKSIVEETLEEVDRNDEVNNRTNNGPVRSTGKDLTGEKVRNLVKTPRPQPIRFYLKHKINKELIKGLVENLRFNDSLLAMQSGKIECEAYHSLPVEPMRKAMLKKMITKMEDMGVTLQYHAI</sequence>
<dbReference type="EMBL" id="BQNB010015151">
    <property type="protein sequence ID" value="GJT36589.1"/>
    <property type="molecule type" value="Genomic_DNA"/>
</dbReference>
<comment type="caution">
    <text evidence="1">The sequence shown here is derived from an EMBL/GenBank/DDBJ whole genome shotgun (WGS) entry which is preliminary data.</text>
</comment>
<reference evidence="1" key="1">
    <citation type="journal article" date="2022" name="Int. J. Mol. Sci.">
        <title>Draft Genome of Tanacetum Coccineum: Genomic Comparison of Closely Related Tanacetum-Family Plants.</title>
        <authorList>
            <person name="Yamashiro T."/>
            <person name="Shiraishi A."/>
            <person name="Nakayama K."/>
            <person name="Satake H."/>
        </authorList>
    </citation>
    <scope>NUCLEOTIDE SEQUENCE</scope>
</reference>
<organism evidence="1 2">
    <name type="scientific">Tanacetum coccineum</name>
    <dbReference type="NCBI Taxonomy" id="301880"/>
    <lineage>
        <taxon>Eukaryota</taxon>
        <taxon>Viridiplantae</taxon>
        <taxon>Streptophyta</taxon>
        <taxon>Embryophyta</taxon>
        <taxon>Tracheophyta</taxon>
        <taxon>Spermatophyta</taxon>
        <taxon>Magnoliopsida</taxon>
        <taxon>eudicotyledons</taxon>
        <taxon>Gunneridae</taxon>
        <taxon>Pentapetalae</taxon>
        <taxon>asterids</taxon>
        <taxon>campanulids</taxon>
        <taxon>Asterales</taxon>
        <taxon>Asteraceae</taxon>
        <taxon>Asteroideae</taxon>
        <taxon>Anthemideae</taxon>
        <taxon>Anthemidinae</taxon>
        <taxon>Tanacetum</taxon>
    </lineage>
</organism>
<reference evidence="1" key="2">
    <citation type="submission" date="2022-01" db="EMBL/GenBank/DDBJ databases">
        <authorList>
            <person name="Yamashiro T."/>
            <person name="Shiraishi A."/>
            <person name="Satake H."/>
            <person name="Nakayama K."/>
        </authorList>
    </citation>
    <scope>NUCLEOTIDE SEQUENCE</scope>
</reference>